<dbReference type="InterPro" id="IPR017483">
    <property type="entry name" value="CHP03034"/>
</dbReference>
<dbReference type="Pfam" id="PF11692">
    <property type="entry name" value="DUF3289"/>
    <property type="match status" value="1"/>
</dbReference>
<dbReference type="EMBL" id="JASSOM010000045">
    <property type="protein sequence ID" value="MDK9362828.1"/>
    <property type="molecule type" value="Genomic_DNA"/>
</dbReference>
<evidence type="ECO:0000313" key="1">
    <source>
        <dbReference type="EMBL" id="MDK9362828.1"/>
    </source>
</evidence>
<sequence>MDNSFSSSMYLPCTLFETVSRFDDRSADDMQCGDMGERELLALGLRDISAKVDPYRLVRYDLPNRYELDSPFSSSVSGVKISHQQCVDILFNEMKELSQMFSFEGKYKMLIGEMIDHFRFGNGCGFYSERLNLAFHERLNSYLQDNPRLLVESYIGKFFSKKNYNYPELLHEIKYTLLRSALPKFNSNEDRINGLGITVHDIAAQSITLFSLQEYAMGWSAALFFEAQDHFGLDVIDIQNKLYNKFRFFRIWFFLQRHRDFAFKPFFTNFHTVEKIGKW</sequence>
<keyword evidence="2" id="KW-1185">Reference proteome</keyword>
<protein>
    <submittedName>
        <fullName evidence="1">DUF3289 family protein</fullName>
    </submittedName>
</protein>
<dbReference type="NCBIfam" id="TIGR03034">
    <property type="entry name" value="YPO3983 family protein"/>
    <property type="match status" value="1"/>
</dbReference>
<gene>
    <name evidence="1" type="ORF">QQF32_06440</name>
</gene>
<reference evidence="1 2" key="1">
    <citation type="submission" date="2023-06" db="EMBL/GenBank/DDBJ databases">
        <title>Identification and characterization of antibiotic-resistant Gram-negative bacteria.</title>
        <authorList>
            <person name="Cho G.-S."/>
            <person name="Lee J."/>
            <person name="Tai E."/>
            <person name="Jeong S."/>
            <person name="Kim I."/>
            <person name="Kim B.-E."/>
            <person name="Jeong M.-I."/>
            <person name="Oh K.-K."/>
            <person name="Franz C.M.A.P."/>
        </authorList>
    </citation>
    <scope>NUCLEOTIDE SEQUENCE [LARGE SCALE GENOMIC DNA]</scope>
    <source>
        <strain evidence="1 2">V106_12</strain>
    </source>
</reference>
<organism evidence="1 2">
    <name type="scientific">Lelliottia wanjuensis</name>
    <dbReference type="NCBI Taxonomy" id="3050585"/>
    <lineage>
        <taxon>Bacteria</taxon>
        <taxon>Pseudomonadati</taxon>
        <taxon>Pseudomonadota</taxon>
        <taxon>Gammaproteobacteria</taxon>
        <taxon>Enterobacterales</taxon>
        <taxon>Enterobacteriaceae</taxon>
        <taxon>Lelliottia</taxon>
    </lineage>
</organism>
<evidence type="ECO:0000313" key="2">
    <source>
        <dbReference type="Proteomes" id="UP001223214"/>
    </source>
</evidence>
<accession>A0AAP4D2K0</accession>
<dbReference type="AlphaFoldDB" id="A0AAP4D2K0"/>
<name>A0AAP4D2K0_9ENTR</name>
<dbReference type="RefSeq" id="WP_285148209.1">
    <property type="nucleotide sequence ID" value="NZ_JASSOM010000045.1"/>
</dbReference>
<comment type="caution">
    <text evidence="1">The sequence shown here is derived from an EMBL/GenBank/DDBJ whole genome shotgun (WGS) entry which is preliminary data.</text>
</comment>
<proteinExistence type="predicted"/>
<dbReference type="Proteomes" id="UP001223214">
    <property type="component" value="Unassembled WGS sequence"/>
</dbReference>